<dbReference type="Proteomes" id="UP001519887">
    <property type="component" value="Unassembled WGS sequence"/>
</dbReference>
<evidence type="ECO:0008006" key="4">
    <source>
        <dbReference type="Google" id="ProtNLM"/>
    </source>
</evidence>
<comment type="caution">
    <text evidence="2">The sequence shown here is derived from an EMBL/GenBank/DDBJ whole genome shotgun (WGS) entry which is preliminary data.</text>
</comment>
<sequence>MRIVVEQPAAQWYKREMALTEGDFLKLFVRLGGSGSVQPGFSLGVTRDTPRNLGLHYSVEGIIFYMEEDNLWYLDNKELHISYDEQQDDIRIEIQ</sequence>
<evidence type="ECO:0000256" key="1">
    <source>
        <dbReference type="ARBA" id="ARBA00006718"/>
    </source>
</evidence>
<accession>A0ABS7C262</accession>
<proteinExistence type="inferred from homology"/>
<protein>
    <recommendedName>
        <fullName evidence="4">FeS cluster biogenesis domain-containing protein</fullName>
    </recommendedName>
</protein>
<comment type="similarity">
    <text evidence="1">Belongs to the HesB/IscA family.</text>
</comment>
<dbReference type="SUPFAM" id="SSF89360">
    <property type="entry name" value="HesB-like domain"/>
    <property type="match status" value="1"/>
</dbReference>
<keyword evidence="3" id="KW-1185">Reference proteome</keyword>
<dbReference type="InterPro" id="IPR008326">
    <property type="entry name" value="PdhI-like"/>
</dbReference>
<gene>
    <name evidence="2" type="ORF">K0U00_13110</name>
</gene>
<dbReference type="RefSeq" id="WP_210039873.1">
    <property type="nucleotide sequence ID" value="NZ_JBHLVU010000008.1"/>
</dbReference>
<dbReference type="PIRSF" id="PIRSF034852">
    <property type="entry name" value="UCP034852"/>
    <property type="match status" value="1"/>
</dbReference>
<evidence type="ECO:0000313" key="3">
    <source>
        <dbReference type="Proteomes" id="UP001519887"/>
    </source>
</evidence>
<reference evidence="2 3" key="1">
    <citation type="submission" date="2021-07" db="EMBL/GenBank/DDBJ databases">
        <title>Paenibacillus radiodurans sp. nov., isolated from the southeastern edge of Tengger Desert.</title>
        <authorList>
            <person name="Zhang G."/>
        </authorList>
    </citation>
    <scope>NUCLEOTIDE SEQUENCE [LARGE SCALE GENOMIC DNA]</scope>
    <source>
        <strain evidence="2 3">CCM 7311</strain>
    </source>
</reference>
<dbReference type="InterPro" id="IPR035903">
    <property type="entry name" value="HesB-like_dom_sf"/>
</dbReference>
<dbReference type="EMBL" id="JAHZIK010000283">
    <property type="protein sequence ID" value="MBW7454975.1"/>
    <property type="molecule type" value="Genomic_DNA"/>
</dbReference>
<organism evidence="2 3">
    <name type="scientific">Paenibacillus sepulcri</name>
    <dbReference type="NCBI Taxonomy" id="359917"/>
    <lineage>
        <taxon>Bacteria</taxon>
        <taxon>Bacillati</taxon>
        <taxon>Bacillota</taxon>
        <taxon>Bacilli</taxon>
        <taxon>Bacillales</taxon>
        <taxon>Paenibacillaceae</taxon>
        <taxon>Paenibacillus</taxon>
    </lineage>
</organism>
<name>A0ABS7C262_9BACL</name>
<evidence type="ECO:0000313" key="2">
    <source>
        <dbReference type="EMBL" id="MBW7454975.1"/>
    </source>
</evidence>